<dbReference type="PANTHER" id="PTHR10229:SF0">
    <property type="entry name" value="GTP-BINDING PROTEIN 6-RELATED"/>
    <property type="match status" value="1"/>
</dbReference>
<sequence length="416" mass="47789">MDIEKVLLIAIMHEHKDEEQFYYSLDELEALVQTAEGEVVETIVQKRPAPHRKYYVGEGKLEEINQLIEEKNIDIVITNEELSGGQIRNLQEQLDVRVIDRSQLILDIFAARARTKEGKLQVELAQYAYMLPRLHGQGADLSRLGGGIGTRGPGETKLETDRRHIQNRMDDIKRRLKQVVNQREQYRGNRRKQQLFQVAVVGYTNAGKSTLFNSLTKSDSLYEDKLFATLDPLSRRMKLPSNLEVLLTDTVGFIQDLPTTLIAAFRSTLEEVREADLILHVIDVAAPNRHDHESTVYRLLSELEADTIPILTIYNKKDLIEADEFVPSSHPYLIISALESEDISGVKQDIEKLIKEQWTYFSGFVQEDKASKLAKIRQYAILEKQTYIEDKSGYHVEGFVDPNHAIMKEIKEFHQE</sequence>
<name>A0A6N7QV05_9BACI</name>
<comment type="subunit">
    <text evidence="6">Monomer. Associates with the 50S ribosomal subunit.</text>
</comment>
<dbReference type="GO" id="GO:0005737">
    <property type="term" value="C:cytoplasm"/>
    <property type="evidence" value="ECO:0007669"/>
    <property type="project" value="UniProtKB-SubCell"/>
</dbReference>
<evidence type="ECO:0000256" key="5">
    <source>
        <dbReference type="ARBA" id="ARBA00023134"/>
    </source>
</evidence>
<keyword evidence="5 6" id="KW-0342">GTP-binding</keyword>
<dbReference type="InterPro" id="IPR027417">
    <property type="entry name" value="P-loop_NTPase"/>
</dbReference>
<dbReference type="Pfam" id="PF13167">
    <property type="entry name" value="GTP-bdg_N"/>
    <property type="match status" value="1"/>
</dbReference>
<gene>
    <name evidence="6 11" type="primary">hflX</name>
    <name evidence="11" type="ORF">GH885_03370</name>
</gene>
<evidence type="ECO:0000256" key="4">
    <source>
        <dbReference type="ARBA" id="ARBA00022842"/>
    </source>
</evidence>
<evidence type="ECO:0000313" key="12">
    <source>
        <dbReference type="Proteomes" id="UP000435187"/>
    </source>
</evidence>
<proteinExistence type="inferred from homology"/>
<evidence type="ECO:0000259" key="10">
    <source>
        <dbReference type="PROSITE" id="PS51705"/>
    </source>
</evidence>
<dbReference type="GO" id="GO:0003924">
    <property type="term" value="F:GTPase activity"/>
    <property type="evidence" value="ECO:0007669"/>
    <property type="project" value="UniProtKB-UniRule"/>
</dbReference>
<evidence type="ECO:0000256" key="8">
    <source>
        <dbReference type="PIRSR" id="PIRSR006809-2"/>
    </source>
</evidence>
<dbReference type="InterPro" id="IPR030394">
    <property type="entry name" value="G_HFLX_dom"/>
</dbReference>
<feature type="binding site" evidence="7">
    <location>
        <begin position="315"/>
        <end position="318"/>
    </location>
    <ligand>
        <name>GTP</name>
        <dbReference type="ChEBI" id="CHEBI:37565"/>
    </ligand>
</feature>
<dbReference type="AlphaFoldDB" id="A0A6N7QV05"/>
<evidence type="ECO:0000256" key="6">
    <source>
        <dbReference type="HAMAP-Rule" id="MF_00900"/>
    </source>
</evidence>
<dbReference type="PIRSF" id="PIRSF006809">
    <property type="entry name" value="GTP-binding_hflX_prd"/>
    <property type="match status" value="1"/>
</dbReference>
<keyword evidence="12" id="KW-1185">Reference proteome</keyword>
<dbReference type="PRINTS" id="PR00326">
    <property type="entry name" value="GTP1OBG"/>
</dbReference>
<dbReference type="PANTHER" id="PTHR10229">
    <property type="entry name" value="GTP-BINDING PROTEIN HFLX"/>
    <property type="match status" value="1"/>
</dbReference>
<evidence type="ECO:0000256" key="7">
    <source>
        <dbReference type="PIRSR" id="PIRSR006809-1"/>
    </source>
</evidence>
<feature type="binding site" evidence="7">
    <location>
        <begin position="202"/>
        <end position="209"/>
    </location>
    <ligand>
        <name>GTP</name>
        <dbReference type="ChEBI" id="CHEBI:37565"/>
    </ligand>
</feature>
<dbReference type="GO" id="GO:0046872">
    <property type="term" value="F:metal ion binding"/>
    <property type="evidence" value="ECO:0007669"/>
    <property type="project" value="UniProtKB-KW"/>
</dbReference>
<feature type="coiled-coil region" evidence="9">
    <location>
        <begin position="25"/>
        <end position="81"/>
    </location>
</feature>
<evidence type="ECO:0000256" key="3">
    <source>
        <dbReference type="ARBA" id="ARBA00022741"/>
    </source>
</evidence>
<protein>
    <recommendedName>
        <fullName evidence="6">GTPase HflX</fullName>
    </recommendedName>
    <alternativeName>
        <fullName evidence="6">GTP-binding protein HflX</fullName>
    </alternativeName>
</protein>
<dbReference type="CDD" id="cd01878">
    <property type="entry name" value="HflX"/>
    <property type="match status" value="1"/>
</dbReference>
<evidence type="ECO:0000256" key="1">
    <source>
        <dbReference type="ARBA" id="ARBA00022490"/>
    </source>
</evidence>
<dbReference type="SUPFAM" id="SSF52540">
    <property type="entry name" value="P-loop containing nucleoside triphosphate hydrolases"/>
    <property type="match status" value="1"/>
</dbReference>
<dbReference type="InterPro" id="IPR006073">
    <property type="entry name" value="GTP-bd"/>
</dbReference>
<keyword evidence="9" id="KW-0175">Coiled coil</keyword>
<dbReference type="Gene3D" id="6.10.250.2860">
    <property type="match status" value="1"/>
</dbReference>
<dbReference type="GO" id="GO:0005525">
    <property type="term" value="F:GTP binding"/>
    <property type="evidence" value="ECO:0007669"/>
    <property type="project" value="UniProtKB-UniRule"/>
</dbReference>
<comment type="subcellular location">
    <subcellularLocation>
        <location evidence="6">Cytoplasm</location>
    </subcellularLocation>
    <text evidence="6">May associate with membranes.</text>
</comment>
<feature type="domain" description="Hflx-type G" evidence="10">
    <location>
        <begin position="196"/>
        <end position="358"/>
    </location>
</feature>
<dbReference type="Pfam" id="PF16360">
    <property type="entry name" value="GTP-bdg_M"/>
    <property type="match status" value="1"/>
</dbReference>
<dbReference type="Gene3D" id="3.40.50.11060">
    <property type="entry name" value="GTPase HflX, N-terminal domain"/>
    <property type="match status" value="1"/>
</dbReference>
<keyword evidence="1 6" id="KW-0963">Cytoplasm</keyword>
<dbReference type="InterPro" id="IPR042108">
    <property type="entry name" value="GTPase_HflX_N_sf"/>
</dbReference>
<accession>A0A6N7QV05</accession>
<dbReference type="HAMAP" id="MF_00900">
    <property type="entry name" value="GTPase_HflX"/>
    <property type="match status" value="1"/>
</dbReference>
<keyword evidence="3 6" id="KW-0547">Nucleotide-binding</keyword>
<dbReference type="InterPro" id="IPR025121">
    <property type="entry name" value="GTPase_HflX_N"/>
</dbReference>
<dbReference type="Gene3D" id="3.40.50.300">
    <property type="entry name" value="P-loop containing nucleotide triphosphate hydrolases"/>
    <property type="match status" value="1"/>
</dbReference>
<comment type="cofactor">
    <cofactor evidence="8">
        <name>Mg(2+)</name>
        <dbReference type="ChEBI" id="CHEBI:18420"/>
    </cofactor>
</comment>
<dbReference type="EMBL" id="WJEE01000004">
    <property type="protein sequence ID" value="MRI65384.1"/>
    <property type="molecule type" value="Genomic_DNA"/>
</dbReference>
<feature type="binding site" evidence="7">
    <location>
        <begin position="336"/>
        <end position="338"/>
    </location>
    <ligand>
        <name>GTP</name>
        <dbReference type="ChEBI" id="CHEBI:37565"/>
    </ligand>
</feature>
<evidence type="ECO:0000256" key="9">
    <source>
        <dbReference type="SAM" id="Coils"/>
    </source>
</evidence>
<evidence type="ECO:0000313" key="11">
    <source>
        <dbReference type="EMBL" id="MRI65384.1"/>
    </source>
</evidence>
<feature type="binding site" evidence="8">
    <location>
        <position position="209"/>
    </location>
    <ligand>
        <name>Mg(2+)</name>
        <dbReference type="ChEBI" id="CHEBI:18420"/>
    </ligand>
</feature>
<comment type="caution">
    <text evidence="11">The sequence shown here is derived from an EMBL/GenBank/DDBJ whole genome shotgun (WGS) entry which is preliminary data.</text>
</comment>
<feature type="coiled-coil region" evidence="9">
    <location>
        <begin position="162"/>
        <end position="189"/>
    </location>
</feature>
<comment type="function">
    <text evidence="6">GTPase that associates with the 50S ribosomal subunit and may have a role during protein synthesis or ribosome biogenesis.</text>
</comment>
<dbReference type="PROSITE" id="PS51705">
    <property type="entry name" value="G_HFLX"/>
    <property type="match status" value="1"/>
</dbReference>
<dbReference type="GO" id="GO:0043022">
    <property type="term" value="F:ribosome binding"/>
    <property type="evidence" value="ECO:0007669"/>
    <property type="project" value="TreeGrafter"/>
</dbReference>
<dbReference type="Pfam" id="PF01926">
    <property type="entry name" value="MMR_HSR1"/>
    <property type="match status" value="1"/>
</dbReference>
<dbReference type="Proteomes" id="UP000435187">
    <property type="component" value="Unassembled WGS sequence"/>
</dbReference>
<organism evidence="11 12">
    <name type="scientific">Gracilibacillus thailandensis</name>
    <dbReference type="NCBI Taxonomy" id="563735"/>
    <lineage>
        <taxon>Bacteria</taxon>
        <taxon>Bacillati</taxon>
        <taxon>Bacillota</taxon>
        <taxon>Bacilli</taxon>
        <taxon>Bacillales</taxon>
        <taxon>Bacillaceae</taxon>
        <taxon>Gracilibacillus</taxon>
    </lineage>
</organism>
<feature type="binding site" evidence="8">
    <location>
        <position position="229"/>
    </location>
    <ligand>
        <name>Mg(2+)</name>
        <dbReference type="ChEBI" id="CHEBI:18420"/>
    </ligand>
</feature>
<keyword evidence="2 8" id="KW-0479">Metal-binding</keyword>
<comment type="similarity">
    <text evidence="6">Belongs to the TRAFAC class OBG-HflX-like GTPase superfamily. HflX GTPase family.</text>
</comment>
<dbReference type="NCBIfam" id="TIGR03156">
    <property type="entry name" value="GTP_HflX"/>
    <property type="match status" value="1"/>
</dbReference>
<dbReference type="InterPro" id="IPR032305">
    <property type="entry name" value="GTP-bd_M"/>
</dbReference>
<feature type="binding site" evidence="7">
    <location>
        <begin position="227"/>
        <end position="231"/>
    </location>
    <ligand>
        <name>GTP</name>
        <dbReference type="ChEBI" id="CHEBI:37565"/>
    </ligand>
</feature>
<evidence type="ECO:0000256" key="2">
    <source>
        <dbReference type="ARBA" id="ARBA00022723"/>
    </source>
</evidence>
<keyword evidence="4 8" id="KW-0460">Magnesium</keyword>
<dbReference type="FunFam" id="3.40.50.11060:FF:000001">
    <property type="entry name" value="GTPase HflX"/>
    <property type="match status" value="1"/>
</dbReference>
<reference evidence="11 12" key="1">
    <citation type="submission" date="2019-10" db="EMBL/GenBank/DDBJ databases">
        <title>Gracilibacillus salitolerans sp. nov., a moderate halophile isolated from a saline soil in northwest China.</title>
        <authorList>
            <person name="Gan L."/>
        </authorList>
    </citation>
    <scope>NUCLEOTIDE SEQUENCE [LARGE SCALE GENOMIC DNA]</scope>
    <source>
        <strain evidence="11 12">TP2-8</strain>
    </source>
</reference>
<feature type="binding site" evidence="7">
    <location>
        <begin position="249"/>
        <end position="252"/>
    </location>
    <ligand>
        <name>GTP</name>
        <dbReference type="ChEBI" id="CHEBI:37565"/>
    </ligand>
</feature>
<dbReference type="InterPro" id="IPR016496">
    <property type="entry name" value="GTPase_HflX"/>
</dbReference>